<evidence type="ECO:0000256" key="4">
    <source>
        <dbReference type="ARBA" id="ARBA00023136"/>
    </source>
</evidence>
<keyword evidence="4 6" id="KW-0472">Membrane</keyword>
<name>A0ABY7FA13_MYAAR</name>
<dbReference type="InterPro" id="IPR004299">
    <property type="entry name" value="MBOAT_fam"/>
</dbReference>
<reference evidence="7" key="1">
    <citation type="submission" date="2022-11" db="EMBL/GenBank/DDBJ databases">
        <title>Centuries of genome instability and evolution in soft-shell clam transmissible cancer (bioRxiv).</title>
        <authorList>
            <person name="Hart S.F.M."/>
            <person name="Yonemitsu M.A."/>
            <person name="Giersch R.M."/>
            <person name="Beal B.F."/>
            <person name="Arriagada G."/>
            <person name="Davis B.W."/>
            <person name="Ostrander E.A."/>
            <person name="Goff S.P."/>
            <person name="Metzger M.J."/>
        </authorList>
    </citation>
    <scope>NUCLEOTIDE SEQUENCE</scope>
    <source>
        <strain evidence="7">MELC-2E11</strain>
        <tissue evidence="7">Siphon/mantle</tissue>
    </source>
</reference>
<evidence type="ECO:0000256" key="1">
    <source>
        <dbReference type="ARBA" id="ARBA00004141"/>
    </source>
</evidence>
<organism evidence="7 8">
    <name type="scientific">Mya arenaria</name>
    <name type="common">Soft-shell clam</name>
    <dbReference type="NCBI Taxonomy" id="6604"/>
    <lineage>
        <taxon>Eukaryota</taxon>
        <taxon>Metazoa</taxon>
        <taxon>Spiralia</taxon>
        <taxon>Lophotrochozoa</taxon>
        <taxon>Mollusca</taxon>
        <taxon>Bivalvia</taxon>
        <taxon>Autobranchia</taxon>
        <taxon>Heteroconchia</taxon>
        <taxon>Euheterodonta</taxon>
        <taxon>Imparidentia</taxon>
        <taxon>Neoheterodontei</taxon>
        <taxon>Myida</taxon>
        <taxon>Myoidea</taxon>
        <taxon>Myidae</taxon>
        <taxon>Mya</taxon>
    </lineage>
</organism>
<feature type="transmembrane region" description="Helical" evidence="6">
    <location>
        <begin position="292"/>
        <end position="318"/>
    </location>
</feature>
<dbReference type="PANTHER" id="PTHR13285:SF18">
    <property type="entry name" value="PROTEIN-CYSTEINE N-PALMITOYLTRANSFERASE RASP"/>
    <property type="match status" value="1"/>
</dbReference>
<dbReference type="InterPro" id="IPR051085">
    <property type="entry name" value="MB_O-acyltransferase"/>
</dbReference>
<evidence type="ECO:0000313" key="7">
    <source>
        <dbReference type="EMBL" id="WAR18437.1"/>
    </source>
</evidence>
<proteinExistence type="inferred from homology"/>
<feature type="transmembrane region" description="Helical" evidence="6">
    <location>
        <begin position="214"/>
        <end position="240"/>
    </location>
</feature>
<evidence type="ECO:0000256" key="2">
    <source>
        <dbReference type="ARBA" id="ARBA00022692"/>
    </source>
</evidence>
<evidence type="ECO:0000313" key="8">
    <source>
        <dbReference type="Proteomes" id="UP001164746"/>
    </source>
</evidence>
<keyword evidence="2 6" id="KW-0812">Transmembrane</keyword>
<feature type="transmembrane region" description="Helical" evidence="6">
    <location>
        <begin position="421"/>
        <end position="446"/>
    </location>
</feature>
<dbReference type="Pfam" id="PF03062">
    <property type="entry name" value="MBOAT"/>
    <property type="match status" value="1"/>
</dbReference>
<accession>A0ABY7FA13</accession>
<comment type="similarity">
    <text evidence="5">Belongs to the membrane-bound acyltransferase family. HHAT subfamily.</text>
</comment>
<evidence type="ECO:0000256" key="3">
    <source>
        <dbReference type="ARBA" id="ARBA00022989"/>
    </source>
</evidence>
<dbReference type="Proteomes" id="UP001164746">
    <property type="component" value="Chromosome 11"/>
</dbReference>
<dbReference type="EMBL" id="CP111022">
    <property type="protein sequence ID" value="WAR18437.1"/>
    <property type="molecule type" value="Genomic_DNA"/>
</dbReference>
<feature type="transmembrane region" description="Helical" evidence="6">
    <location>
        <begin position="148"/>
        <end position="169"/>
    </location>
</feature>
<evidence type="ECO:0000256" key="6">
    <source>
        <dbReference type="SAM" id="Phobius"/>
    </source>
</evidence>
<gene>
    <name evidence="7" type="ORF">MAR_000275</name>
</gene>
<evidence type="ECO:0000256" key="5">
    <source>
        <dbReference type="ARBA" id="ARBA00038268"/>
    </source>
</evidence>
<dbReference type="PANTHER" id="PTHR13285">
    <property type="entry name" value="ACYLTRANSFERASE"/>
    <property type="match status" value="1"/>
</dbReference>
<feature type="transmembrane region" description="Helical" evidence="6">
    <location>
        <begin position="330"/>
        <end position="349"/>
    </location>
</feature>
<protein>
    <submittedName>
        <fullName evidence="7">HHAT-like protein</fullName>
    </submittedName>
</protein>
<comment type="subcellular location">
    <subcellularLocation>
        <location evidence="1">Membrane</location>
        <topology evidence="1">Multi-pass membrane protein</topology>
    </subcellularLocation>
</comment>
<sequence>MFPLPLAEALDGVASAALLEERLSSPCKMLEPSRAHSPLLLSIPFSPPCVFDFTNGTPWAFFRVPPGRLSMVTGLLPAGAVWGRKALCSSSSGIISSPQGVLMRESKQGVDVIAVAEYDGILNLYDFAPGWGWLGREQDISNFEWHFWFLKFMAISPWYLGHIALGKIMEQHSLTSKKYVFLVYGLGALLKLVGWQTVGLCVAHSTIMYIISQIGLSVLVWITSLVLLSTLNFEICITFMKGLLEDDEEETWYYLLMFTLALSNIRATSFCLEACWNRKINQSQASEYKPRVVYLSLHLLRFLFWALFNEMILHFLYFNAIQNSLRVLKQVPLFTLAGLGFCHGQFFMLKYHVMFGYPGTVAKFDGLQPPDGPKYFDRGLYSFLKRYIYIPCGGSKEGFHRQVIGSLLCFMYIFYWHGAEYYILLFILLNYVGISLERIGSLLCTIPTFKHLETSVLSVAMVQRVHAFFSIPIFLMSCFSVFCFFGGKEVGYLFFSRLIINVA</sequence>
<feature type="transmembrane region" description="Helical" evidence="6">
    <location>
        <begin position="181"/>
        <end position="202"/>
    </location>
</feature>
<keyword evidence="3 6" id="KW-1133">Transmembrane helix</keyword>
<keyword evidence="8" id="KW-1185">Reference proteome</keyword>
<feature type="transmembrane region" description="Helical" evidence="6">
    <location>
        <begin position="467"/>
        <end position="487"/>
    </location>
</feature>